<feature type="compositionally biased region" description="Basic and acidic residues" evidence="7">
    <location>
        <begin position="20"/>
        <end position="34"/>
    </location>
</feature>
<sequence length="413" mass="45066">MTATTVSGGTPDLKGLLSQRAKDLPSKPRLDVRPRGKDHVSLVYGFPDPDSLPAGAVAEATTRVLERAGDKALQYGTAAGVEELRDVLIAKLKRDQGIEATRENVIITAGGSQALALVLDALIDWGDVIITEQPTWMGAVRAFANVGAVPVPVPVDDEGTDVVALERELVRLRDEGRRAKMIYLITNFQNPTGVSTSEARRRRIVELAQEHGTLIFEDDAYHDLRYAGERIPTIYSLDDSGSTMYMGTFSKIMGAGMRLGWLVAAPELITKLSILKIDGATNVFGSYVAAEWVPDHLVTHIDELKTIYKGRRDAMLASLERHMPPGTTWTVPDGGFFIWATFPEGLDAAELVPQASERGVDFLPGHTCFVDGTGRNTFRLSFSFADEEQIERGIRIIGEIAAGEMRERGLTTS</sequence>
<dbReference type="EMBL" id="CADCWJ010000716">
    <property type="protein sequence ID" value="CAA9580173.1"/>
    <property type="molecule type" value="Genomic_DNA"/>
</dbReference>
<dbReference type="GO" id="GO:0004069">
    <property type="term" value="F:L-aspartate:2-oxoglutarate aminotransferase activity"/>
    <property type="evidence" value="ECO:0007669"/>
    <property type="project" value="UniProtKB-EC"/>
</dbReference>
<dbReference type="GO" id="GO:0030170">
    <property type="term" value="F:pyridoxal phosphate binding"/>
    <property type="evidence" value="ECO:0007669"/>
    <property type="project" value="InterPro"/>
</dbReference>
<dbReference type="AlphaFoldDB" id="A0A6J4VIG3"/>
<keyword evidence="4 9" id="KW-0032">Aminotransferase</keyword>
<dbReference type="InterPro" id="IPR004839">
    <property type="entry name" value="Aminotransferase_I/II_large"/>
</dbReference>
<keyword evidence="6" id="KW-0663">Pyridoxal phosphate</keyword>
<evidence type="ECO:0000256" key="6">
    <source>
        <dbReference type="ARBA" id="ARBA00022898"/>
    </source>
</evidence>
<dbReference type="PANTHER" id="PTHR42790:SF19">
    <property type="entry name" value="KYNURENINE_ALPHA-AMINOADIPATE AMINOTRANSFERASE, MITOCHONDRIAL"/>
    <property type="match status" value="1"/>
</dbReference>
<feature type="region of interest" description="Disordered" evidence="7">
    <location>
        <begin position="1"/>
        <end position="34"/>
    </location>
</feature>
<dbReference type="Pfam" id="PF00155">
    <property type="entry name" value="Aminotran_1_2"/>
    <property type="match status" value="1"/>
</dbReference>
<evidence type="ECO:0000313" key="9">
    <source>
        <dbReference type="EMBL" id="CAA9580173.1"/>
    </source>
</evidence>
<proteinExistence type="inferred from homology"/>
<comment type="similarity">
    <text evidence="2">Belongs to the class-I pyridoxal-phosphate-dependent aminotransferase family.</text>
</comment>
<dbReference type="FunFam" id="3.40.640.10:FF:000053">
    <property type="entry name" value="Aminotransferase, class I"/>
    <property type="match status" value="1"/>
</dbReference>
<evidence type="ECO:0000256" key="5">
    <source>
        <dbReference type="ARBA" id="ARBA00022679"/>
    </source>
</evidence>
<protein>
    <submittedName>
        <fullName evidence="9">Transcriptional regulator, GntR family domain / Aspartate aminotransferase</fullName>
        <ecNumber evidence="9">2.6.1.1</ecNumber>
    </submittedName>
</protein>
<dbReference type="EC" id="2.6.1.1" evidence="9"/>
<accession>A0A6J4VIG3</accession>
<dbReference type="InterPro" id="IPR015424">
    <property type="entry name" value="PyrdxlP-dep_Trfase"/>
</dbReference>
<keyword evidence="5 9" id="KW-0808">Transferase</keyword>
<evidence type="ECO:0000256" key="7">
    <source>
        <dbReference type="SAM" id="MobiDB-lite"/>
    </source>
</evidence>
<evidence type="ECO:0000259" key="8">
    <source>
        <dbReference type="Pfam" id="PF00155"/>
    </source>
</evidence>
<comment type="subunit">
    <text evidence="3">Homodimer.</text>
</comment>
<dbReference type="PANTHER" id="PTHR42790">
    <property type="entry name" value="AMINOTRANSFERASE"/>
    <property type="match status" value="1"/>
</dbReference>
<dbReference type="CDD" id="cd00609">
    <property type="entry name" value="AAT_like"/>
    <property type="match status" value="1"/>
</dbReference>
<name>A0A6J4VIG3_9BACT</name>
<feature type="domain" description="Aminotransferase class I/classII large" evidence="8">
    <location>
        <begin position="53"/>
        <end position="396"/>
    </location>
</feature>
<evidence type="ECO:0000256" key="2">
    <source>
        <dbReference type="ARBA" id="ARBA00007441"/>
    </source>
</evidence>
<evidence type="ECO:0000256" key="3">
    <source>
        <dbReference type="ARBA" id="ARBA00011738"/>
    </source>
</evidence>
<organism evidence="9">
    <name type="scientific">uncultured Thermomicrobiales bacterium</name>
    <dbReference type="NCBI Taxonomy" id="1645740"/>
    <lineage>
        <taxon>Bacteria</taxon>
        <taxon>Pseudomonadati</taxon>
        <taxon>Thermomicrobiota</taxon>
        <taxon>Thermomicrobia</taxon>
        <taxon>Thermomicrobiales</taxon>
        <taxon>environmental samples</taxon>
    </lineage>
</organism>
<reference evidence="9" key="1">
    <citation type="submission" date="2020-02" db="EMBL/GenBank/DDBJ databases">
        <authorList>
            <person name="Meier V. D."/>
        </authorList>
    </citation>
    <scope>NUCLEOTIDE SEQUENCE</scope>
    <source>
        <strain evidence="9">AVDCRST_MAG87</strain>
    </source>
</reference>
<dbReference type="GO" id="GO:1901605">
    <property type="term" value="P:alpha-amino acid metabolic process"/>
    <property type="evidence" value="ECO:0007669"/>
    <property type="project" value="TreeGrafter"/>
</dbReference>
<dbReference type="InterPro" id="IPR015421">
    <property type="entry name" value="PyrdxlP-dep_Trfase_major"/>
</dbReference>
<comment type="cofactor">
    <cofactor evidence="1">
        <name>pyridoxal 5'-phosphate</name>
        <dbReference type="ChEBI" id="CHEBI:597326"/>
    </cofactor>
</comment>
<dbReference type="InterPro" id="IPR050859">
    <property type="entry name" value="Class-I_PLP-dep_aminotransf"/>
</dbReference>
<dbReference type="Gene3D" id="3.90.1150.10">
    <property type="entry name" value="Aspartate Aminotransferase, domain 1"/>
    <property type="match status" value="1"/>
</dbReference>
<dbReference type="InterPro" id="IPR015422">
    <property type="entry name" value="PyrdxlP-dep_Trfase_small"/>
</dbReference>
<evidence type="ECO:0000256" key="4">
    <source>
        <dbReference type="ARBA" id="ARBA00022576"/>
    </source>
</evidence>
<evidence type="ECO:0000256" key="1">
    <source>
        <dbReference type="ARBA" id="ARBA00001933"/>
    </source>
</evidence>
<gene>
    <name evidence="9" type="ORF">AVDCRST_MAG87-3256</name>
</gene>
<dbReference type="SUPFAM" id="SSF53383">
    <property type="entry name" value="PLP-dependent transferases"/>
    <property type="match status" value="1"/>
</dbReference>
<dbReference type="Gene3D" id="3.40.640.10">
    <property type="entry name" value="Type I PLP-dependent aspartate aminotransferase-like (Major domain)"/>
    <property type="match status" value="1"/>
</dbReference>